<dbReference type="AlphaFoldDB" id="A0A3P8RZ10"/>
<reference evidence="7" key="3">
    <citation type="submission" date="2025-09" db="UniProtKB">
        <authorList>
            <consortium name="Ensembl"/>
        </authorList>
    </citation>
    <scope>IDENTIFICATION</scope>
</reference>
<dbReference type="Ensembl" id="ENSAPET00000005091.1">
    <property type="protein sequence ID" value="ENSAPEP00000004960.1"/>
    <property type="gene ID" value="ENSAPEG00000003513.1"/>
</dbReference>
<evidence type="ECO:0000256" key="3">
    <source>
        <dbReference type="ARBA" id="ARBA00023134"/>
    </source>
</evidence>
<comment type="similarity">
    <text evidence="1">Belongs to the TRAFAC class TrmE-Era-EngA-EngB-Septin-like GTPase superfamily. AIG1/Toc34/Toc159-like paraseptin GTPase family. IAN subfamily.</text>
</comment>
<dbReference type="PANTHER" id="PTHR10903">
    <property type="entry name" value="GTPASE, IMAP FAMILY MEMBER-RELATED"/>
    <property type="match status" value="1"/>
</dbReference>
<protein>
    <recommendedName>
        <fullName evidence="6">AIG1-type G domain-containing protein</fullName>
    </recommendedName>
</protein>
<keyword evidence="2" id="KW-0547">Nucleotide-binding</keyword>
<keyword evidence="3" id="KW-0342">GTP-binding</keyword>
<keyword evidence="8" id="KW-1185">Reference proteome</keyword>
<feature type="compositionally biased region" description="Polar residues" evidence="5">
    <location>
        <begin position="1"/>
        <end position="12"/>
    </location>
</feature>
<dbReference type="InterPro" id="IPR045058">
    <property type="entry name" value="GIMA/IAN/Toc"/>
</dbReference>
<feature type="domain" description="AIG1-type G" evidence="6">
    <location>
        <begin position="27"/>
        <end position="226"/>
    </location>
</feature>
<organism evidence="7 8">
    <name type="scientific">Amphiprion percula</name>
    <name type="common">Orange clownfish</name>
    <name type="synonym">Lutjanus percula</name>
    <dbReference type="NCBI Taxonomy" id="161767"/>
    <lineage>
        <taxon>Eukaryota</taxon>
        <taxon>Metazoa</taxon>
        <taxon>Chordata</taxon>
        <taxon>Craniata</taxon>
        <taxon>Vertebrata</taxon>
        <taxon>Euteleostomi</taxon>
        <taxon>Actinopterygii</taxon>
        <taxon>Neopterygii</taxon>
        <taxon>Teleostei</taxon>
        <taxon>Neoteleostei</taxon>
        <taxon>Acanthomorphata</taxon>
        <taxon>Ovalentaria</taxon>
        <taxon>Pomacentridae</taxon>
        <taxon>Amphiprion</taxon>
    </lineage>
</organism>
<dbReference type="InterPro" id="IPR006703">
    <property type="entry name" value="G_AIG1"/>
</dbReference>
<reference evidence="7 8" key="1">
    <citation type="submission" date="2018-03" db="EMBL/GenBank/DDBJ databases">
        <title>Finding Nemo's genes: A chromosome-scale reference assembly of the genome of the orange clownfish Amphiprion percula.</title>
        <authorList>
            <person name="Lehmann R."/>
        </authorList>
    </citation>
    <scope>NUCLEOTIDE SEQUENCE</scope>
</reference>
<dbReference type="SUPFAM" id="SSF52540">
    <property type="entry name" value="P-loop containing nucleoside triphosphate hydrolases"/>
    <property type="match status" value="1"/>
</dbReference>
<dbReference type="PROSITE" id="PS51720">
    <property type="entry name" value="G_AIG1"/>
    <property type="match status" value="1"/>
</dbReference>
<evidence type="ECO:0000259" key="6">
    <source>
        <dbReference type="PROSITE" id="PS51720"/>
    </source>
</evidence>
<evidence type="ECO:0000256" key="2">
    <source>
        <dbReference type="ARBA" id="ARBA00022741"/>
    </source>
</evidence>
<evidence type="ECO:0000256" key="4">
    <source>
        <dbReference type="SAM" id="Coils"/>
    </source>
</evidence>
<dbReference type="Proteomes" id="UP000265080">
    <property type="component" value="Chromosome 15"/>
</dbReference>
<name>A0A3P8RZ10_AMPPE</name>
<dbReference type="Gene3D" id="3.40.50.300">
    <property type="entry name" value="P-loop containing nucleotide triphosphate hydrolases"/>
    <property type="match status" value="1"/>
</dbReference>
<dbReference type="Pfam" id="PF04548">
    <property type="entry name" value="AIG1"/>
    <property type="match status" value="1"/>
</dbReference>
<keyword evidence="4" id="KW-0175">Coiled coil</keyword>
<dbReference type="InterPro" id="IPR027417">
    <property type="entry name" value="P-loop_NTPase"/>
</dbReference>
<dbReference type="GeneTree" id="ENSGT01140000282522"/>
<dbReference type="PANTHER" id="PTHR10903:SF180">
    <property type="entry name" value="GTPASE IMAP FAMILY MEMBER 7-LIKE"/>
    <property type="match status" value="1"/>
</dbReference>
<feature type="region of interest" description="Disordered" evidence="5">
    <location>
        <begin position="1"/>
        <end position="27"/>
    </location>
</feature>
<evidence type="ECO:0000313" key="8">
    <source>
        <dbReference type="Proteomes" id="UP000265080"/>
    </source>
</evidence>
<feature type="coiled-coil region" evidence="4">
    <location>
        <begin position="241"/>
        <end position="279"/>
    </location>
</feature>
<dbReference type="FunFam" id="3.40.50.300:FF:000366">
    <property type="entry name" value="GTPase, IMAP family member 2"/>
    <property type="match status" value="1"/>
</dbReference>
<evidence type="ECO:0000256" key="5">
    <source>
        <dbReference type="SAM" id="MobiDB-lite"/>
    </source>
</evidence>
<sequence length="316" mass="35318">VTPLTATDTGSVSAKGGGRGIFQQRTSREPELVLVGKTGSGKSSSGNTILGRDAFSAAISQSSVTRQNRKQTGEVFSREVSMVDTPGLFDTSIPEPALKREISKCINMSAPGPHAILLVIKVGPFSAEERDAVKKVEEIFGEDAWRYTMVLFTQDNPTAADIQGQLQEVGPELQEILKKAGNRYHVFNNLKANERTQVLGLLKKVEEMVAANGGQFYSNYTYQQVVEMLNQRESQLREFYQKKLEDEIKAVESKYKKLLSDAKQERQQVEGELQVVVQELGRFYQVMQNQVRQVVEQTNVLVAVIKVCGRLYRMLH</sequence>
<proteinExistence type="inferred from homology"/>
<dbReference type="CDD" id="cd01852">
    <property type="entry name" value="AIG1"/>
    <property type="match status" value="1"/>
</dbReference>
<evidence type="ECO:0000313" key="7">
    <source>
        <dbReference type="Ensembl" id="ENSAPEP00000004960.1"/>
    </source>
</evidence>
<dbReference type="GO" id="GO:0005525">
    <property type="term" value="F:GTP binding"/>
    <property type="evidence" value="ECO:0007669"/>
    <property type="project" value="UniProtKB-KW"/>
</dbReference>
<evidence type="ECO:0000256" key="1">
    <source>
        <dbReference type="ARBA" id="ARBA00008535"/>
    </source>
</evidence>
<reference evidence="7" key="2">
    <citation type="submission" date="2025-08" db="UniProtKB">
        <authorList>
            <consortium name="Ensembl"/>
        </authorList>
    </citation>
    <scope>IDENTIFICATION</scope>
</reference>
<accession>A0A3P8RZ10</accession>